<name>A0A8S9SCC4_BRACR</name>
<proteinExistence type="predicted"/>
<gene>
    <name evidence="2" type="ORF">F2Q69_00039135</name>
</gene>
<dbReference type="EMBL" id="QGKX02000004">
    <property type="protein sequence ID" value="KAF3599001.1"/>
    <property type="molecule type" value="Genomic_DNA"/>
</dbReference>
<reference evidence="2" key="1">
    <citation type="submission" date="2019-12" db="EMBL/GenBank/DDBJ databases">
        <title>Genome sequencing and annotation of Brassica cretica.</title>
        <authorList>
            <person name="Studholme D.J."/>
            <person name="Sarris P."/>
        </authorList>
    </citation>
    <scope>NUCLEOTIDE SEQUENCE</scope>
    <source>
        <strain evidence="2">PFS-109/04</strain>
        <tissue evidence="2">Leaf</tissue>
    </source>
</reference>
<comment type="caution">
    <text evidence="2">The sequence shown here is derived from an EMBL/GenBank/DDBJ whole genome shotgun (WGS) entry which is preliminary data.</text>
</comment>
<evidence type="ECO:0000256" key="1">
    <source>
        <dbReference type="SAM" id="MobiDB-lite"/>
    </source>
</evidence>
<dbReference type="AlphaFoldDB" id="A0A8S9SCC4"/>
<accession>A0A8S9SCC4</accession>
<organism evidence="2 3">
    <name type="scientific">Brassica cretica</name>
    <name type="common">Mustard</name>
    <dbReference type="NCBI Taxonomy" id="69181"/>
    <lineage>
        <taxon>Eukaryota</taxon>
        <taxon>Viridiplantae</taxon>
        <taxon>Streptophyta</taxon>
        <taxon>Embryophyta</taxon>
        <taxon>Tracheophyta</taxon>
        <taxon>Spermatophyta</taxon>
        <taxon>Magnoliopsida</taxon>
        <taxon>eudicotyledons</taxon>
        <taxon>Gunneridae</taxon>
        <taxon>Pentapetalae</taxon>
        <taxon>rosids</taxon>
        <taxon>malvids</taxon>
        <taxon>Brassicales</taxon>
        <taxon>Brassicaceae</taxon>
        <taxon>Brassiceae</taxon>
        <taxon>Brassica</taxon>
    </lineage>
</organism>
<sequence length="73" mass="8061">MLVEATKTLNRAGYDVKECISNSDGSTEAGSGDSRQQRDGLVGFRPEVLSFAHCSEGRSENYFGNVFWKLDLI</sequence>
<dbReference type="Proteomes" id="UP000712600">
    <property type="component" value="Unassembled WGS sequence"/>
</dbReference>
<feature type="region of interest" description="Disordered" evidence="1">
    <location>
        <begin position="20"/>
        <end position="39"/>
    </location>
</feature>
<feature type="compositionally biased region" description="Polar residues" evidence="1">
    <location>
        <begin position="20"/>
        <end position="29"/>
    </location>
</feature>
<evidence type="ECO:0000313" key="2">
    <source>
        <dbReference type="EMBL" id="KAF3599001.1"/>
    </source>
</evidence>
<protein>
    <submittedName>
        <fullName evidence="2">Uncharacterized protein</fullName>
    </submittedName>
</protein>
<evidence type="ECO:0000313" key="3">
    <source>
        <dbReference type="Proteomes" id="UP000712600"/>
    </source>
</evidence>